<feature type="compositionally biased region" description="Polar residues" evidence="1">
    <location>
        <begin position="67"/>
        <end position="79"/>
    </location>
</feature>
<proteinExistence type="predicted"/>
<dbReference type="EMBL" id="MK318987">
    <property type="protein sequence ID" value="QCL10208.1"/>
    <property type="molecule type" value="Genomic_DNA"/>
</dbReference>
<dbReference type="AlphaFoldDB" id="A0A7S5DR18"/>
<name>A0A7S5DR18_RHIRH</name>
<organism evidence="2">
    <name type="scientific">Rhizobium rhizogenes</name>
    <name type="common">Agrobacterium rhizogenes</name>
    <dbReference type="NCBI Taxonomy" id="359"/>
    <lineage>
        <taxon>Bacteria</taxon>
        <taxon>Pseudomonadati</taxon>
        <taxon>Pseudomonadota</taxon>
        <taxon>Alphaproteobacteria</taxon>
        <taxon>Hyphomicrobiales</taxon>
        <taxon>Rhizobiaceae</taxon>
        <taxon>Rhizobium/Agrobacterium group</taxon>
        <taxon>Rhizobium</taxon>
    </lineage>
</organism>
<feature type="region of interest" description="Disordered" evidence="1">
    <location>
        <begin position="11"/>
        <end position="79"/>
    </location>
</feature>
<dbReference type="RefSeq" id="WP_174048961.1">
    <property type="nucleotide sequence ID" value="NZ_MK318987.1"/>
</dbReference>
<sequence>MKSPWKFLVQLTSRGRPGEAREGSIERDAETTGIESEAEQASVLPLNSAAAFDRPDHNDTPPVDLVATTSSTETGSDLNLTPAISLPVAVEEVRAPARDEVRQLSADVQALVRENATSKKSPRTLQTKRPARTRKARADLDAASTVTTRQDQSAQSPPSLKTFFDDAVSLDDEIKQLRSQLAQKLHLQNSQLKKMLQRFDAS</sequence>
<reference evidence="2" key="1">
    <citation type="submission" date="2018-12" db="EMBL/GenBank/DDBJ databases">
        <title>Three Rhizobium rhizogenes strains isolated from the same crown gall tumor carry diverse plasmids.</title>
        <authorList>
            <person name="Pulawska J."/>
            <person name="Kuzmanovic N."/>
        </authorList>
    </citation>
    <scope>NUCLEOTIDE SEQUENCE</scope>
    <source>
        <strain evidence="2">C6.5</strain>
        <plasmid evidence="2">pC6.5b</plasmid>
    </source>
</reference>
<feature type="compositionally biased region" description="Polar residues" evidence="1">
    <location>
        <begin position="144"/>
        <end position="159"/>
    </location>
</feature>
<evidence type="ECO:0000313" key="2">
    <source>
        <dbReference type="EMBL" id="QCL10208.1"/>
    </source>
</evidence>
<keyword evidence="2" id="KW-0614">Plasmid</keyword>
<feature type="compositionally biased region" description="Basic and acidic residues" evidence="1">
    <location>
        <begin position="16"/>
        <end position="30"/>
    </location>
</feature>
<protein>
    <submittedName>
        <fullName evidence="2">Uncharacterized protein</fullName>
    </submittedName>
</protein>
<feature type="region of interest" description="Disordered" evidence="1">
    <location>
        <begin position="112"/>
        <end position="162"/>
    </location>
</feature>
<geneLocation type="plasmid" evidence="2">
    <name>pC6.5b</name>
</geneLocation>
<accession>A0A7S5DR18</accession>
<evidence type="ECO:0000256" key="1">
    <source>
        <dbReference type="SAM" id="MobiDB-lite"/>
    </source>
</evidence>
<gene>
    <name evidence="2" type="ORF">pC6.5b_314</name>
</gene>